<accession>A0A101NAT7</accession>
<dbReference type="SUPFAM" id="SSF52499">
    <property type="entry name" value="Isochorismatase-like hydrolases"/>
    <property type="match status" value="1"/>
</dbReference>
<evidence type="ECO:0000313" key="4">
    <source>
        <dbReference type="Proteomes" id="UP000054241"/>
    </source>
</evidence>
<dbReference type="CDD" id="cd00431">
    <property type="entry name" value="cysteine_hydrolases"/>
    <property type="match status" value="1"/>
</dbReference>
<dbReference type="OrthoDB" id="9814140at2"/>
<dbReference type="EMBL" id="LMWL01000090">
    <property type="protein sequence ID" value="KUM89743.1"/>
    <property type="molecule type" value="Genomic_DNA"/>
</dbReference>
<name>A0A101NAT7_9ACTN</name>
<dbReference type="RefSeq" id="WP_067009988.1">
    <property type="nucleotide sequence ID" value="NZ_BNDU01000008.1"/>
</dbReference>
<sequence length="199" mass="21652">MSTAPALDPAHTALLVMDYQTAILAALPEGGDRKALLDRMERAIADVRAKGGTIAYVRTGFTEADWDAIPDVNKSFAPLAQHRVMHHEDPATAVHERLAPQDGDIIVRKIRYGGMSTTDLDQQMRERGITTLVVSGISTSGVVLSTVMDAADRDYQLYVLSDGVADPDTEVHNVLLRRVLPSRAHIVDTAELNALLRAD</sequence>
<feature type="domain" description="Isochorismatase-like" evidence="2">
    <location>
        <begin position="12"/>
        <end position="191"/>
    </location>
</feature>
<comment type="caution">
    <text evidence="3">The sequence shown here is derived from an EMBL/GenBank/DDBJ whole genome shotgun (WGS) entry which is preliminary data.</text>
</comment>
<evidence type="ECO:0000256" key="1">
    <source>
        <dbReference type="ARBA" id="ARBA00022801"/>
    </source>
</evidence>
<proteinExistence type="predicted"/>
<dbReference type="InterPro" id="IPR036380">
    <property type="entry name" value="Isochorismatase-like_sf"/>
</dbReference>
<dbReference type="Pfam" id="PF00857">
    <property type="entry name" value="Isochorismatase"/>
    <property type="match status" value="1"/>
</dbReference>
<keyword evidence="1" id="KW-0378">Hydrolase</keyword>
<organism evidence="3 4">
    <name type="scientific">Streptomyces cellostaticus</name>
    <dbReference type="NCBI Taxonomy" id="67285"/>
    <lineage>
        <taxon>Bacteria</taxon>
        <taxon>Bacillati</taxon>
        <taxon>Actinomycetota</taxon>
        <taxon>Actinomycetes</taxon>
        <taxon>Kitasatosporales</taxon>
        <taxon>Streptomycetaceae</taxon>
        <taxon>Streptomyces</taxon>
    </lineage>
</organism>
<dbReference type="Gene3D" id="3.40.50.850">
    <property type="entry name" value="Isochorismatase-like"/>
    <property type="match status" value="1"/>
</dbReference>
<protein>
    <submittedName>
        <fullName evidence="3">Isochorismatase</fullName>
    </submittedName>
</protein>
<dbReference type="PANTHER" id="PTHR43540">
    <property type="entry name" value="PEROXYUREIDOACRYLATE/UREIDOACRYLATE AMIDOHYDROLASE-RELATED"/>
    <property type="match status" value="1"/>
</dbReference>
<dbReference type="InterPro" id="IPR050272">
    <property type="entry name" value="Isochorismatase-like_hydrls"/>
</dbReference>
<dbReference type="Proteomes" id="UP000054241">
    <property type="component" value="Unassembled WGS sequence"/>
</dbReference>
<dbReference type="STRING" id="67285.AQI88_39475"/>
<dbReference type="PANTHER" id="PTHR43540:SF1">
    <property type="entry name" value="ISOCHORISMATASE HYDROLASE"/>
    <property type="match status" value="1"/>
</dbReference>
<evidence type="ECO:0000259" key="2">
    <source>
        <dbReference type="Pfam" id="PF00857"/>
    </source>
</evidence>
<reference evidence="3 4" key="1">
    <citation type="submission" date="2015-10" db="EMBL/GenBank/DDBJ databases">
        <title>Draft genome sequence of Streptomyces cellostaticus DSM 40189, type strain for the species Streptomyces cellostaticus.</title>
        <authorList>
            <person name="Ruckert C."/>
            <person name="Winkler A."/>
            <person name="Kalinowski J."/>
            <person name="Kampfer P."/>
            <person name="Glaeser S."/>
        </authorList>
    </citation>
    <scope>NUCLEOTIDE SEQUENCE [LARGE SCALE GENOMIC DNA]</scope>
    <source>
        <strain evidence="3 4">DSM 40189</strain>
    </source>
</reference>
<dbReference type="AlphaFoldDB" id="A0A101NAT7"/>
<evidence type="ECO:0000313" key="3">
    <source>
        <dbReference type="EMBL" id="KUM89743.1"/>
    </source>
</evidence>
<dbReference type="InterPro" id="IPR000868">
    <property type="entry name" value="Isochorismatase-like_dom"/>
</dbReference>
<dbReference type="GO" id="GO:0016787">
    <property type="term" value="F:hydrolase activity"/>
    <property type="evidence" value="ECO:0007669"/>
    <property type="project" value="UniProtKB-KW"/>
</dbReference>
<gene>
    <name evidence="3" type="ORF">AQI88_39475</name>
</gene>
<keyword evidence="4" id="KW-1185">Reference proteome</keyword>